<gene>
    <name evidence="3" type="primary">ybgC</name>
    <name evidence="3" type="ORF">Spa11_14990</name>
</gene>
<organism evidence="3 4">
    <name type="scientific">Botrimarina mediterranea</name>
    <dbReference type="NCBI Taxonomy" id="2528022"/>
    <lineage>
        <taxon>Bacteria</taxon>
        <taxon>Pseudomonadati</taxon>
        <taxon>Planctomycetota</taxon>
        <taxon>Planctomycetia</taxon>
        <taxon>Pirellulales</taxon>
        <taxon>Lacipirellulaceae</taxon>
        <taxon>Botrimarina</taxon>
    </lineage>
</organism>
<keyword evidence="2 3" id="KW-0378">Hydrolase</keyword>
<dbReference type="Gene3D" id="3.10.129.10">
    <property type="entry name" value="Hotdog Thioesterase"/>
    <property type="match status" value="1"/>
</dbReference>
<dbReference type="EC" id="3.1.2.-" evidence="3"/>
<dbReference type="RefSeq" id="WP_145110032.1">
    <property type="nucleotide sequence ID" value="NZ_CP036349.1"/>
</dbReference>
<sequence length="129" mass="15010">MPREHEFDLPVRYYETDGQGVVHHSNYLRYMELARIELLNATGYDYAKIEEAGILLVVAKATVRYKSPARYGDVLRIWLRTERAFGARIDHTYVIKVGERIVAEAETTIACIDREGRVQRLPRELEIDE</sequence>
<comment type="similarity">
    <text evidence="1">Belongs to the 4-hydroxybenzoyl-CoA thioesterase family.</text>
</comment>
<proteinExistence type="inferred from homology"/>
<dbReference type="InterPro" id="IPR006684">
    <property type="entry name" value="YbgC/YbaW"/>
</dbReference>
<dbReference type="Pfam" id="PF13279">
    <property type="entry name" value="4HBT_2"/>
    <property type="match status" value="1"/>
</dbReference>
<dbReference type="SUPFAM" id="SSF54637">
    <property type="entry name" value="Thioesterase/thiol ester dehydrase-isomerase"/>
    <property type="match status" value="1"/>
</dbReference>
<keyword evidence="4" id="KW-1185">Reference proteome</keyword>
<accession>A0A518K684</accession>
<dbReference type="PANTHER" id="PTHR31793">
    <property type="entry name" value="4-HYDROXYBENZOYL-COA THIOESTERASE FAMILY MEMBER"/>
    <property type="match status" value="1"/>
</dbReference>
<dbReference type="KEGG" id="bmei:Spa11_14990"/>
<protein>
    <submittedName>
        <fullName evidence="3">Acyl-CoA thioester hydrolase YbgC</fullName>
        <ecNumber evidence="3">3.1.2.-</ecNumber>
    </submittedName>
</protein>
<dbReference type="GO" id="GO:0047617">
    <property type="term" value="F:fatty acyl-CoA hydrolase activity"/>
    <property type="evidence" value="ECO:0007669"/>
    <property type="project" value="TreeGrafter"/>
</dbReference>
<dbReference type="InterPro" id="IPR029069">
    <property type="entry name" value="HotDog_dom_sf"/>
</dbReference>
<reference evidence="3 4" key="1">
    <citation type="submission" date="2019-02" db="EMBL/GenBank/DDBJ databases">
        <title>Deep-cultivation of Planctomycetes and their phenomic and genomic characterization uncovers novel biology.</title>
        <authorList>
            <person name="Wiegand S."/>
            <person name="Jogler M."/>
            <person name="Boedeker C."/>
            <person name="Pinto D."/>
            <person name="Vollmers J."/>
            <person name="Rivas-Marin E."/>
            <person name="Kohn T."/>
            <person name="Peeters S.H."/>
            <person name="Heuer A."/>
            <person name="Rast P."/>
            <person name="Oberbeckmann S."/>
            <person name="Bunk B."/>
            <person name="Jeske O."/>
            <person name="Meyerdierks A."/>
            <person name="Storesund J.E."/>
            <person name="Kallscheuer N."/>
            <person name="Luecker S."/>
            <person name="Lage O.M."/>
            <person name="Pohl T."/>
            <person name="Merkel B.J."/>
            <person name="Hornburger P."/>
            <person name="Mueller R.-W."/>
            <person name="Bruemmer F."/>
            <person name="Labrenz M."/>
            <person name="Spormann A.M."/>
            <person name="Op den Camp H."/>
            <person name="Overmann J."/>
            <person name="Amann R."/>
            <person name="Jetten M.S.M."/>
            <person name="Mascher T."/>
            <person name="Medema M.H."/>
            <person name="Devos D.P."/>
            <person name="Kaster A.-K."/>
            <person name="Ovreas L."/>
            <person name="Rohde M."/>
            <person name="Galperin M.Y."/>
            <person name="Jogler C."/>
        </authorList>
    </citation>
    <scope>NUCLEOTIDE SEQUENCE [LARGE SCALE GENOMIC DNA]</scope>
    <source>
        <strain evidence="3 4">Spa11</strain>
    </source>
</reference>
<evidence type="ECO:0000313" key="3">
    <source>
        <dbReference type="EMBL" id="QDV73303.1"/>
    </source>
</evidence>
<dbReference type="AlphaFoldDB" id="A0A518K684"/>
<dbReference type="NCBIfam" id="TIGR00051">
    <property type="entry name" value="YbgC/FadM family acyl-CoA thioesterase"/>
    <property type="match status" value="1"/>
</dbReference>
<dbReference type="Proteomes" id="UP000316426">
    <property type="component" value="Chromosome"/>
</dbReference>
<evidence type="ECO:0000313" key="4">
    <source>
        <dbReference type="Proteomes" id="UP000316426"/>
    </source>
</evidence>
<evidence type="ECO:0000256" key="1">
    <source>
        <dbReference type="ARBA" id="ARBA00005953"/>
    </source>
</evidence>
<dbReference type="PIRSF" id="PIRSF003230">
    <property type="entry name" value="YbgC"/>
    <property type="match status" value="1"/>
</dbReference>
<dbReference type="EMBL" id="CP036349">
    <property type="protein sequence ID" value="QDV73303.1"/>
    <property type="molecule type" value="Genomic_DNA"/>
</dbReference>
<dbReference type="InterPro" id="IPR050563">
    <property type="entry name" value="4-hydroxybenzoyl-CoA_TE"/>
</dbReference>
<name>A0A518K684_9BACT</name>
<dbReference type="CDD" id="cd00586">
    <property type="entry name" value="4HBT"/>
    <property type="match status" value="1"/>
</dbReference>
<evidence type="ECO:0000256" key="2">
    <source>
        <dbReference type="ARBA" id="ARBA00022801"/>
    </source>
</evidence>
<dbReference type="PANTHER" id="PTHR31793:SF27">
    <property type="entry name" value="NOVEL THIOESTERASE SUPERFAMILY DOMAIN AND SAPOSIN A-TYPE DOMAIN CONTAINING PROTEIN (0610012H03RIK)"/>
    <property type="match status" value="1"/>
</dbReference>